<comment type="caution">
    <text evidence="1">The sequence shown here is derived from an EMBL/GenBank/DDBJ whole genome shotgun (WGS) entry which is preliminary data.</text>
</comment>
<evidence type="ECO:0000313" key="1">
    <source>
        <dbReference type="EMBL" id="KKK63408.1"/>
    </source>
</evidence>
<gene>
    <name evidence="1" type="ORF">LCGC14_2994590</name>
</gene>
<protein>
    <submittedName>
        <fullName evidence="1">Uncharacterized protein</fullName>
    </submittedName>
</protein>
<name>A0A0F8X3B7_9ZZZZ</name>
<dbReference type="EMBL" id="LAZR01061528">
    <property type="protein sequence ID" value="KKK63408.1"/>
    <property type="molecule type" value="Genomic_DNA"/>
</dbReference>
<reference evidence="1" key="1">
    <citation type="journal article" date="2015" name="Nature">
        <title>Complex archaea that bridge the gap between prokaryotes and eukaryotes.</title>
        <authorList>
            <person name="Spang A."/>
            <person name="Saw J.H."/>
            <person name="Jorgensen S.L."/>
            <person name="Zaremba-Niedzwiedzka K."/>
            <person name="Martijn J."/>
            <person name="Lind A.E."/>
            <person name="van Eijk R."/>
            <person name="Schleper C."/>
            <person name="Guy L."/>
            <person name="Ettema T.J."/>
        </authorList>
    </citation>
    <scope>NUCLEOTIDE SEQUENCE</scope>
</reference>
<sequence length="203" mass="21824">MTYEVQQTRWDRIIRRVSGSIGPGSRVSETLSELFPVLDVERVPGELLLLGGTIPGIASGRASSAATQFNAVQLFNPPDSGVIVTVTRIDVSTQTTQAIVMEFDSAQIGSLITNAPRSRDLRVLFPTQPVARLSISTGLVAPIGGIGQFRVDVQDHLVISDENGVVIMPPGNGVSIGGVVAQTVLFVNYLWRERPAEQAELQF</sequence>
<proteinExistence type="predicted"/>
<dbReference type="AlphaFoldDB" id="A0A0F8X3B7"/>
<organism evidence="1">
    <name type="scientific">marine sediment metagenome</name>
    <dbReference type="NCBI Taxonomy" id="412755"/>
    <lineage>
        <taxon>unclassified sequences</taxon>
        <taxon>metagenomes</taxon>
        <taxon>ecological metagenomes</taxon>
    </lineage>
</organism>
<accession>A0A0F8X3B7</accession>